<sequence length="213" mass="23301">MLSQNDSIFRHPKEACLGSIIARKRLNLEMIIERREAPLDTSSEVDVESILVEASLPTPTSGPLGTSAFTPSQTPSYSVTSQPPRITQVILLKICHLAPFADVRASRLEAVVPWIIERAISAALTPLWTLIDALTFRLETFERGYGVTTEVKVLKADVSELWKDVDHLKSTDFTSLFVSAEIPGVAGVDVPGSCDMPPATTEDETMEDVATFE</sequence>
<comment type="caution">
    <text evidence="2">The sequence shown here is derived from an EMBL/GenBank/DDBJ whole genome shotgun (WGS) entry which is preliminary data.</text>
</comment>
<keyword evidence="3" id="KW-1185">Reference proteome</keyword>
<name>A0A9J5XQA7_SOLCO</name>
<evidence type="ECO:0000256" key="1">
    <source>
        <dbReference type="SAM" id="MobiDB-lite"/>
    </source>
</evidence>
<dbReference type="EMBL" id="JACXVP010000008">
    <property type="protein sequence ID" value="KAG5590393.1"/>
    <property type="molecule type" value="Genomic_DNA"/>
</dbReference>
<evidence type="ECO:0000313" key="3">
    <source>
        <dbReference type="Proteomes" id="UP000824120"/>
    </source>
</evidence>
<accession>A0A9J5XQA7</accession>
<dbReference type="AlphaFoldDB" id="A0A9J5XQA7"/>
<evidence type="ECO:0008006" key="4">
    <source>
        <dbReference type="Google" id="ProtNLM"/>
    </source>
</evidence>
<proteinExistence type="predicted"/>
<reference evidence="2 3" key="1">
    <citation type="submission" date="2020-09" db="EMBL/GenBank/DDBJ databases">
        <title>De no assembly of potato wild relative species, Solanum commersonii.</title>
        <authorList>
            <person name="Cho K."/>
        </authorList>
    </citation>
    <scope>NUCLEOTIDE SEQUENCE [LARGE SCALE GENOMIC DNA]</scope>
    <source>
        <strain evidence="2">LZ3.2</strain>
        <tissue evidence="2">Leaf</tissue>
    </source>
</reference>
<protein>
    <recommendedName>
        <fullName evidence="4">Polyprotein protein</fullName>
    </recommendedName>
</protein>
<gene>
    <name evidence="2" type="ORF">H5410_040907</name>
</gene>
<dbReference type="Proteomes" id="UP000824120">
    <property type="component" value="Chromosome 8"/>
</dbReference>
<evidence type="ECO:0000313" key="2">
    <source>
        <dbReference type="EMBL" id="KAG5590393.1"/>
    </source>
</evidence>
<organism evidence="2 3">
    <name type="scientific">Solanum commersonii</name>
    <name type="common">Commerson's wild potato</name>
    <name type="synonym">Commerson's nightshade</name>
    <dbReference type="NCBI Taxonomy" id="4109"/>
    <lineage>
        <taxon>Eukaryota</taxon>
        <taxon>Viridiplantae</taxon>
        <taxon>Streptophyta</taxon>
        <taxon>Embryophyta</taxon>
        <taxon>Tracheophyta</taxon>
        <taxon>Spermatophyta</taxon>
        <taxon>Magnoliopsida</taxon>
        <taxon>eudicotyledons</taxon>
        <taxon>Gunneridae</taxon>
        <taxon>Pentapetalae</taxon>
        <taxon>asterids</taxon>
        <taxon>lamiids</taxon>
        <taxon>Solanales</taxon>
        <taxon>Solanaceae</taxon>
        <taxon>Solanoideae</taxon>
        <taxon>Solaneae</taxon>
        <taxon>Solanum</taxon>
    </lineage>
</organism>
<feature type="region of interest" description="Disordered" evidence="1">
    <location>
        <begin position="191"/>
        <end position="213"/>
    </location>
</feature>